<accession>A0A383TIX8</accession>
<evidence type="ECO:0000313" key="1">
    <source>
        <dbReference type="EMBL" id="SYZ79837.1"/>
    </source>
</evidence>
<dbReference type="RefSeq" id="WP_119093896.1">
    <property type="nucleotide sequence ID" value="NZ_UNRR01000040.1"/>
</dbReference>
<dbReference type="OrthoDB" id="9816185at2"/>
<protein>
    <recommendedName>
        <fullName evidence="3">HNH endonuclease</fullName>
    </recommendedName>
</protein>
<dbReference type="Proteomes" id="UP000262072">
    <property type="component" value="Unassembled WGS sequence"/>
</dbReference>
<reference evidence="2" key="1">
    <citation type="submission" date="2018-05" db="EMBL/GenBank/DDBJ databases">
        <authorList>
            <person name="Strepis N."/>
        </authorList>
    </citation>
    <scope>NUCLEOTIDE SEQUENCE [LARGE SCALE GENOMIC DNA]</scope>
</reference>
<dbReference type="AlphaFoldDB" id="A0A383TIX8"/>
<evidence type="ECO:0008006" key="3">
    <source>
        <dbReference type="Google" id="ProtNLM"/>
    </source>
</evidence>
<organism evidence="1 2">
    <name type="scientific">Trichococcus shcherbakoviae</name>
    <dbReference type="NCBI Taxonomy" id="2094020"/>
    <lineage>
        <taxon>Bacteria</taxon>
        <taxon>Bacillati</taxon>
        <taxon>Bacillota</taxon>
        <taxon>Bacilli</taxon>
        <taxon>Lactobacillales</taxon>
        <taxon>Carnobacteriaceae</taxon>
        <taxon>Trichococcus</taxon>
    </lineage>
</organism>
<dbReference type="Gene3D" id="1.10.30.50">
    <property type="match status" value="1"/>
</dbReference>
<name>A0A383TIX8_9LACT</name>
<proteinExistence type="predicted"/>
<dbReference type="EMBL" id="UNRR01000040">
    <property type="protein sequence ID" value="SYZ79837.1"/>
    <property type="molecule type" value="Genomic_DNA"/>
</dbReference>
<evidence type="ECO:0000313" key="2">
    <source>
        <dbReference type="Proteomes" id="UP000262072"/>
    </source>
</evidence>
<gene>
    <name evidence="1" type="ORF">TART1_2713</name>
</gene>
<sequence length="313" mass="36927">MWYFYNEFDNDELDNLISQINGVFCSIFMIIEFEYPSWMIGIKLREDFEEFKHAFQLSSQDEKENLADAYRKNIQIDNVCNLSVNPVSYDDLLLDASQDFMRCINVLKSIQAYLYDNLLKLKGLIEAVGTLKNYYDKFYVESVDYVCPFCGLGTMLTSKDKFREAFDHYFPRSKYPFVSLLRRNLFPICHTCNSTYKGDKNPRDYGKVFYPFSTEDNDCEPVFNIRAGVIENIEITSQYFQEEIETWNEVFGIKDRVKNFADENLNGWMSNIQEAMKNYNVDYEYAKNAEIDCCKLNKMQDNKFIKKAILEAL</sequence>